<dbReference type="HOGENOM" id="CLU_095286_0_0_6"/>
<dbReference type="PROSITE" id="PS50104">
    <property type="entry name" value="TIR"/>
    <property type="match status" value="1"/>
</dbReference>
<dbReference type="InterPro" id="IPR015073">
    <property type="entry name" value="DUF1883"/>
</dbReference>
<dbReference type="SUPFAM" id="SSF141099">
    <property type="entry name" value="Atu1913-like"/>
    <property type="match status" value="1"/>
</dbReference>
<evidence type="ECO:0000313" key="2">
    <source>
        <dbReference type="EMBL" id="EEY96428.1"/>
    </source>
</evidence>
<accession>D0SB96</accession>
<sequence length="253" mass="28501">MNFIQYDLGSRKSGEIIEVTLTAAANVRLMQSSDFNNYKNGRRHSYRGGLVTRSPYRIAIPSSGRWYLTVDMQGLRGSTKSSIRILPSALPEARQMPLSEVPSLYREQPEVVNDHETFDVFISHASEDKDDFVREFATSLTNKGLKVWYDEFALKIGDSLRQKIDRGLAKSRVGLVVLSPSFIAKGWTNYELDGIVTRNVSGEQILLPIWHNLTKQQVIDFSPSLADKVARSTATHTVDEISNEIVDLINSHK</sequence>
<dbReference type="AlphaFoldDB" id="D0SB96"/>
<gene>
    <name evidence="2" type="ORF">HMPREF0016_01119</name>
</gene>
<dbReference type="eggNOG" id="COG4916">
    <property type="taxonomic scope" value="Bacteria"/>
</dbReference>
<dbReference type="EMBL" id="GG704965">
    <property type="protein sequence ID" value="EEY96428.1"/>
    <property type="molecule type" value="Genomic_DNA"/>
</dbReference>
<organism evidence="2 3">
    <name type="scientific">Acinetobacter johnsonii SH046</name>
    <dbReference type="NCBI Taxonomy" id="575586"/>
    <lineage>
        <taxon>Bacteria</taxon>
        <taxon>Pseudomonadati</taxon>
        <taxon>Pseudomonadota</taxon>
        <taxon>Gammaproteobacteria</taxon>
        <taxon>Moraxellales</taxon>
        <taxon>Moraxellaceae</taxon>
        <taxon>Acinetobacter</taxon>
    </lineage>
</organism>
<dbReference type="Pfam" id="PF13676">
    <property type="entry name" value="TIR_2"/>
    <property type="match status" value="1"/>
</dbReference>
<proteinExistence type="predicted"/>
<dbReference type="Gene3D" id="4.10.1210.10">
    <property type="entry name" value="Atu1913-like"/>
    <property type="match status" value="1"/>
</dbReference>
<name>D0SB96_ACIJO</name>
<feature type="domain" description="TIR" evidence="1">
    <location>
        <begin position="116"/>
        <end position="245"/>
    </location>
</feature>
<dbReference type="GO" id="GO:0007165">
    <property type="term" value="P:signal transduction"/>
    <property type="evidence" value="ECO:0007669"/>
    <property type="project" value="InterPro"/>
</dbReference>
<protein>
    <recommendedName>
        <fullName evidence="1">TIR domain-containing protein</fullName>
    </recommendedName>
</protein>
<evidence type="ECO:0000259" key="1">
    <source>
        <dbReference type="PROSITE" id="PS50104"/>
    </source>
</evidence>
<dbReference type="SMART" id="SM00255">
    <property type="entry name" value="TIR"/>
    <property type="match status" value="1"/>
</dbReference>
<dbReference type="InterPro" id="IPR036488">
    <property type="entry name" value="DUF1883-like_sf"/>
</dbReference>
<dbReference type="Proteomes" id="UP000012047">
    <property type="component" value="Unassembled WGS sequence"/>
</dbReference>
<dbReference type="Pfam" id="PF08980">
    <property type="entry name" value="DUF1883"/>
    <property type="match status" value="1"/>
</dbReference>
<dbReference type="InterPro" id="IPR000157">
    <property type="entry name" value="TIR_dom"/>
</dbReference>
<dbReference type="InterPro" id="IPR035897">
    <property type="entry name" value="Toll_tir_struct_dom_sf"/>
</dbReference>
<reference evidence="3" key="1">
    <citation type="journal article" date="2012" name="PLoS ONE">
        <title>The success of Acinetobacter species; genetic, metabolic and virulence attributes.</title>
        <authorList>
            <person name="Peleg A.Y."/>
            <person name="de Breij A."/>
            <person name="Adams M.D."/>
            <person name="Cerqueira G.M."/>
            <person name="Mocali S."/>
            <person name="Galardini M."/>
            <person name="Nibbering P.H."/>
            <person name="Earl A.M."/>
            <person name="Ward D.V."/>
            <person name="Paterson D.L."/>
            <person name="Seifert H."/>
            <person name="Dijkshoorn L."/>
        </authorList>
    </citation>
    <scope>NUCLEOTIDE SEQUENCE [LARGE SCALE GENOMIC DNA]</scope>
    <source>
        <strain evidence="3">SH046</strain>
    </source>
</reference>
<dbReference type="Gene3D" id="3.40.50.10140">
    <property type="entry name" value="Toll/interleukin-1 receptor homology (TIR) domain"/>
    <property type="match status" value="1"/>
</dbReference>
<dbReference type="SUPFAM" id="SSF52200">
    <property type="entry name" value="Toll/Interleukin receptor TIR domain"/>
    <property type="match status" value="1"/>
</dbReference>
<dbReference type="RefSeq" id="WP_005400334.1">
    <property type="nucleotide sequence ID" value="NZ_GG704965.1"/>
</dbReference>
<evidence type="ECO:0000313" key="3">
    <source>
        <dbReference type="Proteomes" id="UP000012047"/>
    </source>
</evidence>